<name>A0A7C0U5A7_9BACT</name>
<dbReference type="SUPFAM" id="SSF52768">
    <property type="entry name" value="Arginase/deacetylase"/>
    <property type="match status" value="1"/>
</dbReference>
<comment type="similarity">
    <text evidence="1">Belongs to the histone deacetylase family.</text>
</comment>
<dbReference type="CDD" id="cd09992">
    <property type="entry name" value="HDAC_classII"/>
    <property type="match status" value="1"/>
</dbReference>
<evidence type="ECO:0000256" key="1">
    <source>
        <dbReference type="ARBA" id="ARBA00005947"/>
    </source>
</evidence>
<dbReference type="PANTHER" id="PTHR10625:SF10">
    <property type="entry name" value="HISTONE DEACETYLASE HDAC1"/>
    <property type="match status" value="1"/>
</dbReference>
<proteinExistence type="inferred from homology"/>
<feature type="domain" description="Histone deacetylase" evidence="2">
    <location>
        <begin position="29"/>
        <end position="316"/>
    </location>
</feature>
<gene>
    <name evidence="3" type="ORF">ENF32_00065</name>
</gene>
<evidence type="ECO:0000259" key="2">
    <source>
        <dbReference type="Pfam" id="PF00850"/>
    </source>
</evidence>
<dbReference type="Pfam" id="PF00850">
    <property type="entry name" value="Hist_deacetyl"/>
    <property type="match status" value="1"/>
</dbReference>
<dbReference type="InterPro" id="IPR023696">
    <property type="entry name" value="Ureohydrolase_dom_sf"/>
</dbReference>
<evidence type="ECO:0000313" key="3">
    <source>
        <dbReference type="EMBL" id="HDD52452.1"/>
    </source>
</evidence>
<accession>A0A7C0U5A7</accession>
<dbReference type="GO" id="GO:0040029">
    <property type="term" value="P:epigenetic regulation of gene expression"/>
    <property type="evidence" value="ECO:0007669"/>
    <property type="project" value="TreeGrafter"/>
</dbReference>
<dbReference type="EMBL" id="DQWS01000003">
    <property type="protein sequence ID" value="HDD52452.1"/>
    <property type="molecule type" value="Genomic_DNA"/>
</dbReference>
<organism evidence="3">
    <name type="scientific">Thermosulfidibacter takaii</name>
    <dbReference type="NCBI Taxonomy" id="412593"/>
    <lineage>
        <taxon>Bacteria</taxon>
        <taxon>Pseudomonadati</taxon>
        <taxon>Thermosulfidibacterota</taxon>
        <taxon>Thermosulfidibacteria</taxon>
        <taxon>Thermosulfidibacterales</taxon>
        <taxon>Thermosulfidibacteraceae</taxon>
    </lineage>
</organism>
<dbReference type="GO" id="GO:0004407">
    <property type="term" value="F:histone deacetylase activity"/>
    <property type="evidence" value="ECO:0007669"/>
    <property type="project" value="TreeGrafter"/>
</dbReference>
<sequence length="317" mass="34850">MGGGESEKRVFTKGLVFHENYLLHETGGHPERKERLMSIMDYLHEEAVLTQLAMVEAREATLQEVALNHDPDYIEEIRRFCGRGGGHLDPDTVVCRDSYKAALWAVGGALAAVDAVLEGRLSSVFCAVRPPGHHALRNRAMGFCIFNNVAVAARYAREKGVERVLIVDWDAHHGNGTQVAFYDDPSVFYFSTHQWPLYPGTGRAEERGVGAGLGYTLNCPLPPGSGDEDFFRVYDQEFLPVALEYRPELILVSAGYDAHELDPLTSLELTTQGYGRLAHRVARLAQEVRAPVVALLEGGYSLSALARSVAATIEALP</sequence>
<reference evidence="3" key="1">
    <citation type="journal article" date="2020" name="mSystems">
        <title>Genome- and Community-Level Interaction Insights into Carbon Utilization and Element Cycling Functions of Hydrothermarchaeota in Hydrothermal Sediment.</title>
        <authorList>
            <person name="Zhou Z."/>
            <person name="Liu Y."/>
            <person name="Xu W."/>
            <person name="Pan J."/>
            <person name="Luo Z.H."/>
            <person name="Li M."/>
        </authorList>
    </citation>
    <scope>NUCLEOTIDE SEQUENCE [LARGE SCALE GENOMIC DNA]</scope>
    <source>
        <strain evidence="3">HyVt-115</strain>
    </source>
</reference>
<comment type="caution">
    <text evidence="3">The sequence shown here is derived from an EMBL/GenBank/DDBJ whole genome shotgun (WGS) entry which is preliminary data.</text>
</comment>
<dbReference type="Proteomes" id="UP000885690">
    <property type="component" value="Unassembled WGS sequence"/>
</dbReference>
<dbReference type="InterPro" id="IPR000286">
    <property type="entry name" value="HDACs"/>
</dbReference>
<dbReference type="AlphaFoldDB" id="A0A7C0U5A7"/>
<dbReference type="PRINTS" id="PR01270">
    <property type="entry name" value="HDASUPER"/>
</dbReference>
<dbReference type="InterPro" id="IPR023801">
    <property type="entry name" value="His_deacetylse_dom"/>
</dbReference>
<dbReference type="PANTHER" id="PTHR10625">
    <property type="entry name" value="HISTONE DEACETYLASE HDAC1-RELATED"/>
    <property type="match status" value="1"/>
</dbReference>
<dbReference type="InterPro" id="IPR037138">
    <property type="entry name" value="His_deacetylse_dom_sf"/>
</dbReference>
<protein>
    <submittedName>
        <fullName evidence="3">Histone deacetylase</fullName>
    </submittedName>
</protein>
<dbReference type="Gene3D" id="3.40.800.20">
    <property type="entry name" value="Histone deacetylase domain"/>
    <property type="match status" value="1"/>
</dbReference>